<accession>A0A8S0YPT7</accession>
<name>A0A8S0YPT7_ARCPL</name>
<proteinExistence type="predicted"/>
<evidence type="ECO:0000313" key="2">
    <source>
        <dbReference type="Proteomes" id="UP000494256"/>
    </source>
</evidence>
<protein>
    <submittedName>
        <fullName evidence="1">Uncharacterized protein</fullName>
    </submittedName>
</protein>
<dbReference type="Proteomes" id="UP000494256">
    <property type="component" value="Unassembled WGS sequence"/>
</dbReference>
<dbReference type="EMBL" id="CADEBD010000045">
    <property type="protein sequence ID" value="CAB3221313.1"/>
    <property type="molecule type" value="Genomic_DNA"/>
</dbReference>
<sequence length="116" mass="13475">MTLASRGQCDISDDYLKNTKSLVKQNVTDDYDDIYMIKEKNYPRVQLETDPGEHWSDSLWRKTTFIFRTVGEAVTVFGRMYGSAIAWCKKKLAQLIKFSYHIAIQTDAIRWNATNV</sequence>
<evidence type="ECO:0000313" key="1">
    <source>
        <dbReference type="EMBL" id="CAB3221313.1"/>
    </source>
</evidence>
<reference evidence="1 2" key="1">
    <citation type="submission" date="2020-04" db="EMBL/GenBank/DDBJ databases">
        <authorList>
            <person name="Wallbank WR R."/>
            <person name="Pardo Diaz C."/>
            <person name="Kozak K."/>
            <person name="Martin S."/>
            <person name="Jiggins C."/>
            <person name="Moest M."/>
            <person name="Warren A I."/>
            <person name="Byers J.R.P. K."/>
            <person name="Montejo-Kovacevich G."/>
            <person name="Yen C E."/>
        </authorList>
    </citation>
    <scope>NUCLEOTIDE SEQUENCE [LARGE SCALE GENOMIC DNA]</scope>
</reference>
<gene>
    <name evidence="1" type="ORF">APLA_LOCUS776</name>
</gene>
<dbReference type="OrthoDB" id="7454323at2759"/>
<comment type="caution">
    <text evidence="1">The sequence shown here is derived from an EMBL/GenBank/DDBJ whole genome shotgun (WGS) entry which is preliminary data.</text>
</comment>
<organism evidence="1 2">
    <name type="scientific">Arctia plantaginis</name>
    <name type="common">Wood tiger moth</name>
    <name type="synonym">Phalaena plantaginis</name>
    <dbReference type="NCBI Taxonomy" id="874455"/>
    <lineage>
        <taxon>Eukaryota</taxon>
        <taxon>Metazoa</taxon>
        <taxon>Ecdysozoa</taxon>
        <taxon>Arthropoda</taxon>
        <taxon>Hexapoda</taxon>
        <taxon>Insecta</taxon>
        <taxon>Pterygota</taxon>
        <taxon>Neoptera</taxon>
        <taxon>Endopterygota</taxon>
        <taxon>Lepidoptera</taxon>
        <taxon>Glossata</taxon>
        <taxon>Ditrysia</taxon>
        <taxon>Noctuoidea</taxon>
        <taxon>Erebidae</taxon>
        <taxon>Arctiinae</taxon>
        <taxon>Arctia</taxon>
    </lineage>
</organism>
<dbReference type="AlphaFoldDB" id="A0A8S0YPT7"/>